<evidence type="ECO:0000313" key="1">
    <source>
        <dbReference type="EMBL" id="ODM99836.1"/>
    </source>
</evidence>
<reference evidence="1 2" key="1">
    <citation type="journal article" date="2016" name="Genome Biol. Evol.">
        <title>Gene Family Evolution Reflects Adaptation to Soil Environmental Stressors in the Genome of the Collembolan Orchesella cincta.</title>
        <authorList>
            <person name="Faddeeva-Vakhrusheva A."/>
            <person name="Derks M.F."/>
            <person name="Anvar S.Y."/>
            <person name="Agamennone V."/>
            <person name="Suring W."/>
            <person name="Smit S."/>
            <person name="van Straalen N.M."/>
            <person name="Roelofs D."/>
        </authorList>
    </citation>
    <scope>NUCLEOTIDE SEQUENCE [LARGE SCALE GENOMIC DNA]</scope>
    <source>
        <tissue evidence="1">Mixed pool</tissue>
    </source>
</reference>
<organism evidence="1 2">
    <name type="scientific">Orchesella cincta</name>
    <name type="common">Springtail</name>
    <name type="synonym">Podura cincta</name>
    <dbReference type="NCBI Taxonomy" id="48709"/>
    <lineage>
        <taxon>Eukaryota</taxon>
        <taxon>Metazoa</taxon>
        <taxon>Ecdysozoa</taxon>
        <taxon>Arthropoda</taxon>
        <taxon>Hexapoda</taxon>
        <taxon>Collembola</taxon>
        <taxon>Entomobryomorpha</taxon>
        <taxon>Entomobryoidea</taxon>
        <taxon>Orchesellidae</taxon>
        <taxon>Orchesellinae</taxon>
        <taxon>Orchesella</taxon>
    </lineage>
</organism>
<gene>
    <name evidence="1" type="ORF">Ocin01_06845</name>
</gene>
<comment type="caution">
    <text evidence="1">The sequence shown here is derived from an EMBL/GenBank/DDBJ whole genome shotgun (WGS) entry which is preliminary data.</text>
</comment>
<proteinExistence type="predicted"/>
<evidence type="ECO:0000313" key="2">
    <source>
        <dbReference type="Proteomes" id="UP000094527"/>
    </source>
</evidence>
<protein>
    <submittedName>
        <fullName evidence="1">Uncharacterized protein</fullName>
    </submittedName>
</protein>
<accession>A0A1D2N3I3</accession>
<keyword evidence="2" id="KW-1185">Reference proteome</keyword>
<dbReference type="EMBL" id="LJIJ01000252">
    <property type="protein sequence ID" value="ODM99836.1"/>
    <property type="molecule type" value="Genomic_DNA"/>
</dbReference>
<dbReference type="Proteomes" id="UP000094527">
    <property type="component" value="Unassembled WGS sequence"/>
</dbReference>
<name>A0A1D2N3I3_ORCCI</name>
<sequence length="12" mass="1565">MIMMTMRMTKQY</sequence>